<dbReference type="EMBL" id="JX174445">
    <property type="protein sequence ID" value="AFN53653.1"/>
    <property type="molecule type" value="Genomic_DNA"/>
</dbReference>
<dbReference type="InterPro" id="IPR006599">
    <property type="entry name" value="CARP_motif"/>
</dbReference>
<dbReference type="PANTHER" id="PTHR16052:SF0">
    <property type="entry name" value="TBCC DOMAIN-CONTAINING PROTEIN 1"/>
    <property type="match status" value="1"/>
</dbReference>
<feature type="compositionally biased region" description="Basic and acidic residues" evidence="7">
    <location>
        <begin position="525"/>
        <end position="537"/>
    </location>
</feature>
<dbReference type="Pfam" id="PF01585">
    <property type="entry name" value="G-patch"/>
    <property type="match status" value="1"/>
</dbReference>
<evidence type="ECO:0000256" key="5">
    <source>
        <dbReference type="ARBA" id="ARBA00022490"/>
    </source>
</evidence>
<dbReference type="SMART" id="SM00443">
    <property type="entry name" value="G_patch"/>
    <property type="match status" value="1"/>
</dbReference>
<dbReference type="InterPro" id="IPR039589">
    <property type="entry name" value="TBCC1"/>
</dbReference>
<evidence type="ECO:0000313" key="10">
    <source>
        <dbReference type="EMBL" id="AFN53653.1"/>
    </source>
</evidence>
<evidence type="ECO:0000256" key="3">
    <source>
        <dbReference type="ARBA" id="ARBA00008848"/>
    </source>
</evidence>
<evidence type="ECO:0000259" key="8">
    <source>
        <dbReference type="PROSITE" id="PS50174"/>
    </source>
</evidence>
<feature type="region of interest" description="Disordered" evidence="7">
    <location>
        <begin position="331"/>
        <end position="353"/>
    </location>
</feature>
<feature type="compositionally biased region" description="Acidic residues" evidence="7">
    <location>
        <begin position="538"/>
        <end position="553"/>
    </location>
</feature>
<accession>I6XNE1</accession>
<evidence type="ECO:0000256" key="1">
    <source>
        <dbReference type="ARBA" id="ARBA00004300"/>
    </source>
</evidence>
<dbReference type="GO" id="GO:0000922">
    <property type="term" value="C:spindle pole"/>
    <property type="evidence" value="ECO:0007669"/>
    <property type="project" value="UniProtKB-SubCell"/>
</dbReference>
<name>I6XNE1_LINUS</name>
<dbReference type="PROSITE" id="PS50174">
    <property type="entry name" value="G_PATCH"/>
    <property type="match status" value="1"/>
</dbReference>
<dbReference type="SMART" id="SM00673">
    <property type="entry name" value="CARP"/>
    <property type="match status" value="2"/>
</dbReference>
<protein>
    <recommendedName>
        <fullName evidence="4">TBCC domain-containing protein 1</fullName>
    </recommendedName>
</protein>
<evidence type="ECO:0000259" key="9">
    <source>
        <dbReference type="PROSITE" id="PS51329"/>
    </source>
</evidence>
<dbReference type="InterPro" id="IPR000467">
    <property type="entry name" value="G_patch_dom"/>
</dbReference>
<organism evidence="10">
    <name type="scientific">Linum usitatissimum</name>
    <name type="common">Flax</name>
    <name type="synonym">Linum humile</name>
    <dbReference type="NCBI Taxonomy" id="4006"/>
    <lineage>
        <taxon>Eukaryota</taxon>
        <taxon>Viridiplantae</taxon>
        <taxon>Streptophyta</taxon>
        <taxon>Embryophyta</taxon>
        <taxon>Tracheophyta</taxon>
        <taxon>Spermatophyta</taxon>
        <taxon>Magnoliopsida</taxon>
        <taxon>eudicotyledons</taxon>
        <taxon>Gunneridae</taxon>
        <taxon>Pentapetalae</taxon>
        <taxon>rosids</taxon>
        <taxon>fabids</taxon>
        <taxon>Malpighiales</taxon>
        <taxon>Linaceae</taxon>
        <taxon>Linum</taxon>
    </lineage>
</organism>
<feature type="region of interest" description="Disordered" evidence="7">
    <location>
        <begin position="1"/>
        <end position="33"/>
    </location>
</feature>
<evidence type="ECO:0000256" key="7">
    <source>
        <dbReference type="SAM" id="MobiDB-lite"/>
    </source>
</evidence>
<sequence>MADATEPPATSTSDANPPPPTPSPTSAAASQIHPRREPFEHGLLPIPKLIFTDPTQTLGQLRQKLSSQPRVDATALADALQISTDHARLVLDTLASVLHSESDPLVKAGSGEIDSVLTMEGFEHLGFLIQIGEQGSERVSLSQATPFFANSDPDMPAVPVPASEVLDWITENISSALETITERISAKENGPSSASDQDIAMADTCNDTVKTSPSSRGTSFIEGVSKSSCVKQTSDLKGSSLKVLNCHESSIYILAPLRYATVYGCSDSTIVLGAVGKAVRIEHCERVHVITAARRVCIANCRECVFFLGRQAISANYTAYKVAGAMAESPENRTAGLGSAGRRDDEEEEEDYMGDLSQFLLPETSVPSNPKLLSKKIANNKTQAVQSSKKKKAVSWHEQRRLEKERQQKEEDEQTLARIEAPIPQSNIGFKLLKQMGYTPGSALGKEGSGRAEPVGIEIRRTRVGIGREDPHKEKRKREEFEAEWKKRNDEAMMADFGSRQKLQWRSKRVVVNFTKAKAALDQLENKEFVDEPKKSEDEEEGEQEEEEEEVVTEELKILLIYNGW</sequence>
<proteinExistence type="inferred from homology"/>
<dbReference type="InterPro" id="IPR017901">
    <property type="entry name" value="C-CAP_CF_C-like"/>
</dbReference>
<feature type="domain" description="G-patch" evidence="8">
    <location>
        <begin position="425"/>
        <end position="471"/>
    </location>
</feature>
<keyword evidence="5" id="KW-0963">Cytoplasm</keyword>
<reference evidence="10" key="1">
    <citation type="journal article" date="2012" name="Plant J.">
        <title>The genome of flax (Linum usitatissimum) assembled de novo from short shotgun sequence reads.</title>
        <authorList>
            <person name="Wang Z."/>
            <person name="Hobson N."/>
            <person name="Galindo L."/>
            <person name="Zhu S."/>
            <person name="Shi D."/>
            <person name="McDill J."/>
            <person name="Yang L."/>
            <person name="Hawkins S."/>
            <person name="Neutelings G."/>
            <person name="Datla R."/>
            <person name="Lambert G."/>
            <person name="Galbraith D.W."/>
            <person name="Grassa C.J."/>
            <person name="Geraldes A."/>
            <person name="Cronk Q.C."/>
            <person name="Cullis C."/>
            <person name="Dash P.K."/>
            <person name="Kumar P.A."/>
            <person name="Cloutier S."/>
            <person name="Sharpe A.G."/>
            <person name="Wong G.K."/>
            <person name="Wang J."/>
            <person name="Deyholos M.K."/>
        </authorList>
    </citation>
    <scope>NUCLEOTIDE SEQUENCE</scope>
</reference>
<evidence type="ECO:0000256" key="6">
    <source>
        <dbReference type="ARBA" id="ARBA00023212"/>
    </source>
</evidence>
<feature type="region of interest" description="Disordered" evidence="7">
    <location>
        <begin position="378"/>
        <end position="415"/>
    </location>
</feature>
<comment type="subcellular location">
    <subcellularLocation>
        <location evidence="1">Cytoplasm</location>
        <location evidence="1">Cytoskeleton</location>
        <location evidence="1">Microtubule organizing center</location>
        <location evidence="1">Centrosome</location>
    </subcellularLocation>
    <subcellularLocation>
        <location evidence="2">Cytoplasm</location>
        <location evidence="2">Cytoskeleton</location>
        <location evidence="2">Spindle pole</location>
    </subcellularLocation>
</comment>
<dbReference type="InterPro" id="IPR012945">
    <property type="entry name" value="Tubulin-bd_cofactor_C_dom"/>
</dbReference>
<feature type="compositionally biased region" description="Basic and acidic residues" evidence="7">
    <location>
        <begin position="395"/>
        <end position="409"/>
    </location>
</feature>
<comment type="similarity">
    <text evidence="3">Belongs to the TBCC family.</text>
</comment>
<dbReference type="AlphaFoldDB" id="I6XNE1"/>
<feature type="region of interest" description="Disordered" evidence="7">
    <location>
        <begin position="525"/>
        <end position="553"/>
    </location>
</feature>
<evidence type="ECO:0000256" key="2">
    <source>
        <dbReference type="ARBA" id="ARBA00004647"/>
    </source>
</evidence>
<dbReference type="PROSITE" id="PS51329">
    <property type="entry name" value="C_CAP_COFACTOR_C"/>
    <property type="match status" value="1"/>
</dbReference>
<dbReference type="GO" id="GO:0003676">
    <property type="term" value="F:nucleic acid binding"/>
    <property type="evidence" value="ECO:0007669"/>
    <property type="project" value="InterPro"/>
</dbReference>
<dbReference type="Gene3D" id="2.160.20.70">
    <property type="match status" value="1"/>
</dbReference>
<dbReference type="PANTHER" id="PTHR16052">
    <property type="entry name" value="TBCC DOMAIN-CONTAINING PROTEIN 1"/>
    <property type="match status" value="1"/>
</dbReference>
<dbReference type="InterPro" id="IPR016098">
    <property type="entry name" value="CAP/MinC_C"/>
</dbReference>
<feature type="domain" description="C-CAP/cofactor C-like" evidence="9">
    <location>
        <begin position="208"/>
        <end position="335"/>
    </location>
</feature>
<evidence type="ECO:0000256" key="4">
    <source>
        <dbReference type="ARBA" id="ARBA00017559"/>
    </source>
</evidence>
<dbReference type="Pfam" id="PF07986">
    <property type="entry name" value="TBCC"/>
    <property type="match status" value="1"/>
</dbReference>
<keyword evidence="6" id="KW-0206">Cytoskeleton</keyword>